<evidence type="ECO:0000313" key="5">
    <source>
        <dbReference type="EMBL" id="QBD75501.1"/>
    </source>
</evidence>
<evidence type="ECO:0000313" key="6">
    <source>
        <dbReference type="Proteomes" id="UP000290365"/>
    </source>
</evidence>
<reference evidence="5 6" key="1">
    <citation type="submission" date="2019-01" db="EMBL/GenBank/DDBJ databases">
        <title>Ktedonosporobacter rubrisoli SCAWS-G2.</title>
        <authorList>
            <person name="Huang Y."/>
            <person name="Yan B."/>
        </authorList>
    </citation>
    <scope>NUCLEOTIDE SEQUENCE [LARGE SCALE GENOMIC DNA]</scope>
    <source>
        <strain evidence="5 6">SCAWS-G2</strain>
    </source>
</reference>
<keyword evidence="6" id="KW-1185">Reference proteome</keyword>
<organism evidence="5 6">
    <name type="scientific">Ktedonosporobacter rubrisoli</name>
    <dbReference type="NCBI Taxonomy" id="2509675"/>
    <lineage>
        <taxon>Bacteria</taxon>
        <taxon>Bacillati</taxon>
        <taxon>Chloroflexota</taxon>
        <taxon>Ktedonobacteria</taxon>
        <taxon>Ktedonobacterales</taxon>
        <taxon>Ktedonosporobacteraceae</taxon>
        <taxon>Ktedonosporobacter</taxon>
    </lineage>
</organism>
<evidence type="ECO:0000256" key="2">
    <source>
        <dbReference type="ARBA" id="ARBA00023125"/>
    </source>
</evidence>
<dbReference type="PROSITE" id="PS01124">
    <property type="entry name" value="HTH_ARAC_FAMILY_2"/>
    <property type="match status" value="1"/>
</dbReference>
<dbReference type="InterPro" id="IPR046532">
    <property type="entry name" value="DUF6597"/>
</dbReference>
<keyword evidence="3" id="KW-0804">Transcription</keyword>
<dbReference type="PANTHER" id="PTHR46796:SF13">
    <property type="entry name" value="HTH-TYPE TRANSCRIPTIONAL ACTIVATOR RHAS"/>
    <property type="match status" value="1"/>
</dbReference>
<dbReference type="GO" id="GO:0003700">
    <property type="term" value="F:DNA-binding transcription factor activity"/>
    <property type="evidence" value="ECO:0007669"/>
    <property type="project" value="InterPro"/>
</dbReference>
<keyword evidence="1" id="KW-0805">Transcription regulation</keyword>
<dbReference type="Pfam" id="PF12833">
    <property type="entry name" value="HTH_18"/>
    <property type="match status" value="1"/>
</dbReference>
<dbReference type="KEGG" id="kbs:EPA93_05575"/>
<dbReference type="Proteomes" id="UP000290365">
    <property type="component" value="Chromosome"/>
</dbReference>
<name>A0A4V0YYA1_KTERU</name>
<dbReference type="InterPro" id="IPR018060">
    <property type="entry name" value="HTH_AraC"/>
</dbReference>
<sequence>MSLASYLTEMTHLKQPGIYFPQLFRACSTILSAEFFLTNLKTHCIIEKFRSLPGLRQMQGIICMLYACHTPSYPLNSYIYDLYYLEGPVSYTRLKTFPIPSLNLMVNFGHPFSVRRSDQAQPLAVCRRSWGVGVFSTYHVVDWPPSVRFFGVHFKPGGAAPFFPLPLSELHNQVVELDAIWGCFADEVRERLHDAPTIEEGFALFEQLLLARFSHMSRGWGLVQHAIEEIVNRHGDLSIRELSEQIGISQNHLKTQFKQLIGASPKEFARLSRFFHVLSSIDPMQPVDWTLIAHQSGFYDQPHFNKEFAAFTGYSPSRYLLLRRRCCAQDPQQGQSLGQMPID</sequence>
<evidence type="ECO:0000256" key="3">
    <source>
        <dbReference type="ARBA" id="ARBA00023163"/>
    </source>
</evidence>
<dbReference type="Pfam" id="PF20240">
    <property type="entry name" value="DUF6597"/>
    <property type="match status" value="1"/>
</dbReference>
<feature type="domain" description="HTH araC/xylS-type" evidence="4">
    <location>
        <begin position="221"/>
        <end position="322"/>
    </location>
</feature>
<dbReference type="SMART" id="SM00342">
    <property type="entry name" value="HTH_ARAC"/>
    <property type="match status" value="1"/>
</dbReference>
<dbReference type="SUPFAM" id="SSF46689">
    <property type="entry name" value="Homeodomain-like"/>
    <property type="match status" value="1"/>
</dbReference>
<evidence type="ECO:0000259" key="4">
    <source>
        <dbReference type="PROSITE" id="PS01124"/>
    </source>
</evidence>
<keyword evidence="2" id="KW-0238">DNA-binding</keyword>
<dbReference type="GO" id="GO:0043565">
    <property type="term" value="F:sequence-specific DNA binding"/>
    <property type="evidence" value="ECO:0007669"/>
    <property type="project" value="InterPro"/>
</dbReference>
<evidence type="ECO:0000256" key="1">
    <source>
        <dbReference type="ARBA" id="ARBA00023015"/>
    </source>
</evidence>
<gene>
    <name evidence="5" type="ORF">EPA93_05575</name>
</gene>
<dbReference type="OrthoDB" id="323290at2"/>
<protein>
    <submittedName>
        <fullName evidence="5">AraC family transcriptional regulator</fullName>
    </submittedName>
</protein>
<dbReference type="InterPro" id="IPR009057">
    <property type="entry name" value="Homeodomain-like_sf"/>
</dbReference>
<accession>A0A4V0YYA1</accession>
<proteinExistence type="predicted"/>
<dbReference type="AlphaFoldDB" id="A0A4V0YYA1"/>
<dbReference type="PANTHER" id="PTHR46796">
    <property type="entry name" value="HTH-TYPE TRANSCRIPTIONAL ACTIVATOR RHAS-RELATED"/>
    <property type="match status" value="1"/>
</dbReference>
<dbReference type="InterPro" id="IPR050204">
    <property type="entry name" value="AraC_XylS_family_regulators"/>
</dbReference>
<dbReference type="Gene3D" id="1.10.10.60">
    <property type="entry name" value="Homeodomain-like"/>
    <property type="match status" value="1"/>
</dbReference>
<dbReference type="EMBL" id="CP035758">
    <property type="protein sequence ID" value="QBD75501.1"/>
    <property type="molecule type" value="Genomic_DNA"/>
</dbReference>